<dbReference type="InterPro" id="IPR058245">
    <property type="entry name" value="NreC/VraR/RcsB-like_REC"/>
</dbReference>
<dbReference type="Proteomes" id="UP000656244">
    <property type="component" value="Unassembled WGS sequence"/>
</dbReference>
<organism evidence="8 9">
    <name type="scientific">Hyunsoonleella aquatilis</name>
    <dbReference type="NCBI Taxonomy" id="2762758"/>
    <lineage>
        <taxon>Bacteria</taxon>
        <taxon>Pseudomonadati</taxon>
        <taxon>Bacteroidota</taxon>
        <taxon>Flavobacteriia</taxon>
        <taxon>Flavobacteriales</taxon>
        <taxon>Flavobacteriaceae</taxon>
    </lineage>
</organism>
<keyword evidence="3" id="KW-0238">DNA-binding</keyword>
<evidence type="ECO:0000256" key="5">
    <source>
        <dbReference type="PROSITE-ProRule" id="PRU00169"/>
    </source>
</evidence>
<evidence type="ECO:0000313" key="9">
    <source>
        <dbReference type="Proteomes" id="UP000656244"/>
    </source>
</evidence>
<dbReference type="PANTHER" id="PTHR43214:SF41">
    <property type="entry name" value="NITRATE_NITRITE RESPONSE REGULATOR PROTEIN NARP"/>
    <property type="match status" value="1"/>
</dbReference>
<evidence type="ECO:0000256" key="1">
    <source>
        <dbReference type="ARBA" id="ARBA00022553"/>
    </source>
</evidence>
<keyword evidence="2" id="KW-0805">Transcription regulation</keyword>
<reference evidence="8" key="1">
    <citation type="submission" date="2020-08" db="EMBL/GenBank/DDBJ databases">
        <title>Hyunsoonleella sp. strain SJ7 genome sequencing and assembly.</title>
        <authorList>
            <person name="Kim I."/>
        </authorList>
    </citation>
    <scope>NUCLEOTIDE SEQUENCE</scope>
    <source>
        <strain evidence="8">SJ7</strain>
    </source>
</reference>
<dbReference type="Pfam" id="PF00196">
    <property type="entry name" value="GerE"/>
    <property type="match status" value="1"/>
</dbReference>
<dbReference type="PROSITE" id="PS50110">
    <property type="entry name" value="RESPONSE_REGULATORY"/>
    <property type="match status" value="1"/>
</dbReference>
<evidence type="ECO:0000313" key="8">
    <source>
        <dbReference type="EMBL" id="MBC3756843.1"/>
    </source>
</evidence>
<dbReference type="EMBL" id="JACNMF010000001">
    <property type="protein sequence ID" value="MBC3756843.1"/>
    <property type="molecule type" value="Genomic_DNA"/>
</dbReference>
<dbReference type="RefSeq" id="WP_186557863.1">
    <property type="nucleotide sequence ID" value="NZ_JACNMF010000001.1"/>
</dbReference>
<dbReference type="InterPro" id="IPR000792">
    <property type="entry name" value="Tscrpt_reg_LuxR_C"/>
</dbReference>
<evidence type="ECO:0000259" key="7">
    <source>
        <dbReference type="PROSITE" id="PS50110"/>
    </source>
</evidence>
<feature type="domain" description="Response regulatory" evidence="7">
    <location>
        <begin position="4"/>
        <end position="121"/>
    </location>
</feature>
<feature type="domain" description="HTH luxR-type" evidence="6">
    <location>
        <begin position="143"/>
        <end position="208"/>
    </location>
</feature>
<dbReference type="GO" id="GO:0003677">
    <property type="term" value="F:DNA binding"/>
    <property type="evidence" value="ECO:0007669"/>
    <property type="project" value="UniProtKB-KW"/>
</dbReference>
<proteinExistence type="predicted"/>
<dbReference type="CDD" id="cd17535">
    <property type="entry name" value="REC_NarL-like"/>
    <property type="match status" value="1"/>
</dbReference>
<comment type="caution">
    <text evidence="8">The sequence shown here is derived from an EMBL/GenBank/DDBJ whole genome shotgun (WGS) entry which is preliminary data.</text>
</comment>
<dbReference type="SUPFAM" id="SSF46894">
    <property type="entry name" value="C-terminal effector domain of the bipartite response regulators"/>
    <property type="match status" value="1"/>
</dbReference>
<evidence type="ECO:0000256" key="4">
    <source>
        <dbReference type="ARBA" id="ARBA00023163"/>
    </source>
</evidence>
<evidence type="ECO:0000259" key="6">
    <source>
        <dbReference type="PROSITE" id="PS50043"/>
    </source>
</evidence>
<dbReference type="AlphaFoldDB" id="A0A923H7B5"/>
<dbReference type="Gene3D" id="3.40.50.2300">
    <property type="match status" value="1"/>
</dbReference>
<dbReference type="SMART" id="SM00421">
    <property type="entry name" value="HTH_LUXR"/>
    <property type="match status" value="1"/>
</dbReference>
<dbReference type="PROSITE" id="PS50043">
    <property type="entry name" value="HTH_LUXR_2"/>
    <property type="match status" value="1"/>
</dbReference>
<keyword evidence="9" id="KW-1185">Reference proteome</keyword>
<sequence>MTINVIIADDHQLFIDGIKSILQKVMNVEVIGEANNGLEVLKLLENGLKPDIIITDIRMPILDGVGLTRRLTSEYPNIKVLALSMFDQTVDVTEMLDVGSKGYVTKNVDKDELELAINTLVKGEYYFSKNLPESIQDWFNEEKTALQSELTKRETEILQLIVKGRTSIQMAKQLKLSKFTVDTHRKNIHKKLGIKSNTGLVNYAIKYFKP</sequence>
<name>A0A923H7B5_9FLAO</name>
<dbReference type="PRINTS" id="PR00038">
    <property type="entry name" value="HTHLUXR"/>
</dbReference>
<evidence type="ECO:0000256" key="2">
    <source>
        <dbReference type="ARBA" id="ARBA00023015"/>
    </source>
</evidence>
<feature type="modified residue" description="4-aspartylphosphate" evidence="5">
    <location>
        <position position="56"/>
    </location>
</feature>
<dbReference type="InterPro" id="IPR039420">
    <property type="entry name" value="WalR-like"/>
</dbReference>
<protein>
    <submittedName>
        <fullName evidence="8">Response regulator transcription factor</fullName>
    </submittedName>
</protein>
<evidence type="ECO:0000256" key="3">
    <source>
        <dbReference type="ARBA" id="ARBA00023125"/>
    </source>
</evidence>
<keyword evidence="4" id="KW-0804">Transcription</keyword>
<gene>
    <name evidence="8" type="ORF">H7U19_00400</name>
</gene>
<dbReference type="GO" id="GO:0006355">
    <property type="term" value="P:regulation of DNA-templated transcription"/>
    <property type="evidence" value="ECO:0007669"/>
    <property type="project" value="InterPro"/>
</dbReference>
<dbReference type="SUPFAM" id="SSF52172">
    <property type="entry name" value="CheY-like"/>
    <property type="match status" value="1"/>
</dbReference>
<keyword evidence="1 5" id="KW-0597">Phosphoprotein</keyword>
<dbReference type="CDD" id="cd06170">
    <property type="entry name" value="LuxR_C_like"/>
    <property type="match status" value="1"/>
</dbReference>
<dbReference type="InterPro" id="IPR001789">
    <property type="entry name" value="Sig_transdc_resp-reg_receiver"/>
</dbReference>
<dbReference type="SMART" id="SM00448">
    <property type="entry name" value="REC"/>
    <property type="match status" value="1"/>
</dbReference>
<dbReference type="InterPro" id="IPR016032">
    <property type="entry name" value="Sig_transdc_resp-reg_C-effctor"/>
</dbReference>
<dbReference type="Pfam" id="PF00072">
    <property type="entry name" value="Response_reg"/>
    <property type="match status" value="1"/>
</dbReference>
<dbReference type="InterPro" id="IPR011006">
    <property type="entry name" value="CheY-like_superfamily"/>
</dbReference>
<dbReference type="GO" id="GO:0000160">
    <property type="term" value="P:phosphorelay signal transduction system"/>
    <property type="evidence" value="ECO:0007669"/>
    <property type="project" value="InterPro"/>
</dbReference>
<dbReference type="PANTHER" id="PTHR43214">
    <property type="entry name" value="TWO-COMPONENT RESPONSE REGULATOR"/>
    <property type="match status" value="1"/>
</dbReference>
<accession>A0A923H7B5</accession>